<reference evidence="7" key="1">
    <citation type="submission" date="2017-02" db="EMBL/GenBank/DDBJ databases">
        <title>Comparative genomics and description of representatives of a novel lineage of planctomycetes thriving in anoxic sediments.</title>
        <authorList>
            <person name="Spring S."/>
            <person name="Bunk B."/>
            <person name="Sproer C."/>
        </authorList>
    </citation>
    <scope>NUCLEOTIDE SEQUENCE [LARGE SCALE GENOMIC DNA]</scope>
    <source>
        <strain evidence="7">SM-Chi-D1</strain>
    </source>
</reference>
<evidence type="ECO:0000256" key="5">
    <source>
        <dbReference type="RuleBase" id="RU004508"/>
    </source>
</evidence>
<dbReference type="PIRSF" id="PIRSF000390">
    <property type="entry name" value="PLP_StrS"/>
    <property type="match status" value="1"/>
</dbReference>
<dbReference type="PANTHER" id="PTHR30244:SF36">
    <property type="entry name" value="3-OXO-GLUCOSE-6-PHOSPHATE:GLUTAMATE AMINOTRANSFERASE"/>
    <property type="match status" value="1"/>
</dbReference>
<dbReference type="AlphaFoldDB" id="A0A1Q2MGR9"/>
<feature type="active site" description="Proton acceptor" evidence="3">
    <location>
        <position position="186"/>
    </location>
</feature>
<evidence type="ECO:0000256" key="4">
    <source>
        <dbReference type="PIRSR" id="PIRSR000390-2"/>
    </source>
</evidence>
<evidence type="ECO:0000256" key="1">
    <source>
        <dbReference type="ARBA" id="ARBA00022898"/>
    </source>
</evidence>
<gene>
    <name evidence="6" type="primary">fdtB_2</name>
    <name evidence="6" type="ORF">SMSP2_01881</name>
</gene>
<feature type="modified residue" description="N6-(pyridoxal phosphate)lysine" evidence="4">
    <location>
        <position position="186"/>
    </location>
</feature>
<dbReference type="InterPro" id="IPR015422">
    <property type="entry name" value="PyrdxlP-dep_Trfase_small"/>
</dbReference>
<dbReference type="OrthoDB" id="9810913at2"/>
<dbReference type="CDD" id="cd00616">
    <property type="entry name" value="AHBA_syn"/>
    <property type="match status" value="1"/>
</dbReference>
<dbReference type="GO" id="GO:0008483">
    <property type="term" value="F:transaminase activity"/>
    <property type="evidence" value="ECO:0007669"/>
    <property type="project" value="UniProtKB-KW"/>
</dbReference>
<keyword evidence="6" id="KW-0032">Aminotransferase</keyword>
<dbReference type="Proteomes" id="UP000188181">
    <property type="component" value="Chromosome"/>
</dbReference>
<keyword evidence="7" id="KW-1185">Reference proteome</keyword>
<organism evidence="6 7">
    <name type="scientific">Limihaloglobus sulfuriphilus</name>
    <dbReference type="NCBI Taxonomy" id="1851148"/>
    <lineage>
        <taxon>Bacteria</taxon>
        <taxon>Pseudomonadati</taxon>
        <taxon>Planctomycetota</taxon>
        <taxon>Phycisphaerae</taxon>
        <taxon>Sedimentisphaerales</taxon>
        <taxon>Sedimentisphaeraceae</taxon>
        <taxon>Limihaloglobus</taxon>
    </lineage>
</organism>
<dbReference type="KEGG" id="pbas:SMSP2_01881"/>
<dbReference type="GO" id="GO:0000271">
    <property type="term" value="P:polysaccharide biosynthetic process"/>
    <property type="evidence" value="ECO:0007669"/>
    <property type="project" value="TreeGrafter"/>
</dbReference>
<comment type="similarity">
    <text evidence="2 5">Belongs to the DegT/DnrJ/EryC1 family.</text>
</comment>
<evidence type="ECO:0000256" key="2">
    <source>
        <dbReference type="ARBA" id="ARBA00037999"/>
    </source>
</evidence>
<dbReference type="PANTHER" id="PTHR30244">
    <property type="entry name" value="TRANSAMINASE"/>
    <property type="match status" value="1"/>
</dbReference>
<dbReference type="FunFam" id="3.40.640.10:FF:000089">
    <property type="entry name" value="Aminotransferase, DegT/DnrJ/EryC1/StrS family"/>
    <property type="match status" value="1"/>
</dbReference>
<dbReference type="InterPro" id="IPR015424">
    <property type="entry name" value="PyrdxlP-dep_Trfase"/>
</dbReference>
<evidence type="ECO:0000313" key="7">
    <source>
        <dbReference type="Proteomes" id="UP000188181"/>
    </source>
</evidence>
<evidence type="ECO:0000256" key="3">
    <source>
        <dbReference type="PIRSR" id="PIRSR000390-1"/>
    </source>
</evidence>
<dbReference type="InterPro" id="IPR000653">
    <property type="entry name" value="DegT/StrS_aminotransferase"/>
</dbReference>
<dbReference type="EMBL" id="CP019646">
    <property type="protein sequence ID" value="AQQ71507.1"/>
    <property type="molecule type" value="Genomic_DNA"/>
</dbReference>
<dbReference type="EC" id="2.6.1.90" evidence="6"/>
<dbReference type="GO" id="GO:0030170">
    <property type="term" value="F:pyridoxal phosphate binding"/>
    <property type="evidence" value="ECO:0007669"/>
    <property type="project" value="TreeGrafter"/>
</dbReference>
<accession>A0A1Q2MGR9</accession>
<keyword evidence="1 4" id="KW-0663">Pyridoxal phosphate</keyword>
<dbReference type="Gene3D" id="3.40.640.10">
    <property type="entry name" value="Type I PLP-dependent aspartate aminotransferase-like (Major domain)"/>
    <property type="match status" value="1"/>
</dbReference>
<dbReference type="Gene3D" id="3.90.1150.10">
    <property type="entry name" value="Aspartate Aminotransferase, domain 1"/>
    <property type="match status" value="1"/>
</dbReference>
<evidence type="ECO:0000313" key="6">
    <source>
        <dbReference type="EMBL" id="AQQ71507.1"/>
    </source>
</evidence>
<keyword evidence="6" id="KW-0808">Transferase</keyword>
<proteinExistence type="inferred from homology"/>
<dbReference type="STRING" id="1851148.SMSP2_01881"/>
<dbReference type="SUPFAM" id="SSF53383">
    <property type="entry name" value="PLP-dependent transferases"/>
    <property type="match status" value="1"/>
</dbReference>
<sequence length="367" mass="40710">MKVPLLDLKAQFSTIKNEILSAIEDVLDSQLCIGGPKVEELEKAVVAVSDCKYAVGVSSGTDAILNVLMSLDIGQDDEVITTPFTFFATAGCIARTGAKPVFVDIEPQTYNIDVSKIEDAITDKTKAIMPVHLFGQMADMDAIMGIAKKCNLEVIEDAAQSITSEYKGRKAGSIGTAGCFSFFPSKNLGGIGDGGMIVTNDEDFYNRLMVMRNHGSNPKYYHGYVGGNFRLDPIQAAALLVKLPHLDSWSQARRDNAAYYDEKFADTEVITPYLSPDCVSIYNQYCIRVPNRDDLLRYLKDNNVGCEIYYPVPMHLQKCFEYLGYKEGDMPEAEKAAKEVLAIPIYPELTREMQEFVVNSLLDFKSR</sequence>
<dbReference type="Pfam" id="PF01041">
    <property type="entry name" value="DegT_DnrJ_EryC1"/>
    <property type="match status" value="1"/>
</dbReference>
<dbReference type="RefSeq" id="WP_146683674.1">
    <property type="nucleotide sequence ID" value="NZ_CP019646.1"/>
</dbReference>
<name>A0A1Q2MGR9_9BACT</name>
<dbReference type="InterPro" id="IPR015421">
    <property type="entry name" value="PyrdxlP-dep_Trfase_major"/>
</dbReference>
<protein>
    <submittedName>
        <fullName evidence="6">dTDP-3-amino-3,6-dideoxy-alpha-D-galactopyranose transaminase</fullName>
        <ecNumber evidence="6">2.6.1.90</ecNumber>
    </submittedName>
</protein>